<reference evidence="1 2" key="1">
    <citation type="submission" date="2019-02" db="EMBL/GenBank/DDBJ databases">
        <title>Arundinibacter roseus gen. nov., sp. nov., a new member of the family Cytophagaceae.</title>
        <authorList>
            <person name="Szuroczki S."/>
            <person name="Khayer B."/>
            <person name="Sproer C."/>
            <person name="Toumi M."/>
            <person name="Szabo A."/>
            <person name="Felfoldi T."/>
            <person name="Schumann P."/>
            <person name="Toth E."/>
        </authorList>
    </citation>
    <scope>NUCLEOTIDE SEQUENCE [LARGE SCALE GENOMIC DNA]</scope>
    <source>
        <strain evidence="1 2">DMA-k-7a</strain>
    </source>
</reference>
<protein>
    <submittedName>
        <fullName evidence="1">Histidine phosphatase family protein</fullName>
    </submittedName>
</protein>
<dbReference type="Pfam" id="PF00300">
    <property type="entry name" value="His_Phos_1"/>
    <property type="match status" value="1"/>
</dbReference>
<evidence type="ECO:0000313" key="2">
    <source>
        <dbReference type="Proteomes" id="UP000295706"/>
    </source>
</evidence>
<gene>
    <name evidence="1" type="ORF">EZE20_07405</name>
</gene>
<proteinExistence type="predicted"/>
<dbReference type="InterPro" id="IPR013078">
    <property type="entry name" value="His_Pase_superF_clade-1"/>
</dbReference>
<name>A0A4R4KJX7_9BACT</name>
<dbReference type="EMBL" id="SMJU01000004">
    <property type="protein sequence ID" value="TDB66939.1"/>
    <property type="molecule type" value="Genomic_DNA"/>
</dbReference>
<comment type="caution">
    <text evidence="1">The sequence shown here is derived from an EMBL/GenBank/DDBJ whole genome shotgun (WGS) entry which is preliminary data.</text>
</comment>
<dbReference type="Proteomes" id="UP000295706">
    <property type="component" value="Unassembled WGS sequence"/>
</dbReference>
<dbReference type="AlphaFoldDB" id="A0A4R4KJX7"/>
<dbReference type="InterPro" id="IPR029033">
    <property type="entry name" value="His_PPase_superfam"/>
</dbReference>
<keyword evidence="2" id="KW-1185">Reference proteome</keyword>
<dbReference type="OrthoDB" id="3296006at2"/>
<sequence>MLQTLSKSLVFALLLIGISSCSTSTIYLVRHAEKASQPVQDPPLTAIGEQRAEDLLNVLRDKNIQYVYSTPTARTQATAAPLAKQMNVEIRPYGTDTLWEVARHLAKLKNGNTLVVGHSNTLLPLLDQFPVSHKKSSIPDSDYDNLFIVEVKRRFLRPDQFTLTESTFGQPAE</sequence>
<accession>A0A4R4KJX7</accession>
<dbReference type="Gene3D" id="3.40.50.1240">
    <property type="entry name" value="Phosphoglycerate mutase-like"/>
    <property type="match status" value="1"/>
</dbReference>
<dbReference type="CDD" id="cd07040">
    <property type="entry name" value="HP"/>
    <property type="match status" value="1"/>
</dbReference>
<dbReference type="RefSeq" id="WP_132116085.1">
    <property type="nucleotide sequence ID" value="NZ_SMJU01000004.1"/>
</dbReference>
<dbReference type="PROSITE" id="PS51257">
    <property type="entry name" value="PROKAR_LIPOPROTEIN"/>
    <property type="match status" value="1"/>
</dbReference>
<organism evidence="1 2">
    <name type="scientific">Arundinibacter roseus</name>
    <dbReference type="NCBI Taxonomy" id="2070510"/>
    <lineage>
        <taxon>Bacteria</taxon>
        <taxon>Pseudomonadati</taxon>
        <taxon>Bacteroidota</taxon>
        <taxon>Cytophagia</taxon>
        <taxon>Cytophagales</taxon>
        <taxon>Spirosomataceae</taxon>
        <taxon>Arundinibacter</taxon>
    </lineage>
</organism>
<dbReference type="SUPFAM" id="SSF53254">
    <property type="entry name" value="Phosphoglycerate mutase-like"/>
    <property type="match status" value="1"/>
</dbReference>
<dbReference type="SMART" id="SM00855">
    <property type="entry name" value="PGAM"/>
    <property type="match status" value="1"/>
</dbReference>
<evidence type="ECO:0000313" key="1">
    <source>
        <dbReference type="EMBL" id="TDB66939.1"/>
    </source>
</evidence>